<sequence length="68" mass="7969">MFEFTDSKKFINCCYSIKNLSDEYFPKTYALQIKMGVLCTPILYFNFKVTVKLQRLKTPSILTALFVN</sequence>
<keyword evidence="1" id="KW-1133">Transmembrane helix</keyword>
<proteinExistence type="predicted"/>
<gene>
    <name evidence="2" type="ORF">BKK52_06880</name>
</gene>
<reference evidence="2 3" key="1">
    <citation type="submission" date="2016-10" db="EMBL/GenBank/DDBJ databases">
        <title>Rodentibacter gen. nov. and new species.</title>
        <authorList>
            <person name="Christensen H."/>
        </authorList>
    </citation>
    <scope>NUCLEOTIDE SEQUENCE [LARGE SCALE GENOMIC DNA]</scope>
    <source>
        <strain evidence="2 3">H1987082031</strain>
    </source>
</reference>
<keyword evidence="1" id="KW-0472">Membrane</keyword>
<protein>
    <submittedName>
        <fullName evidence="2">Uncharacterized protein</fullName>
    </submittedName>
</protein>
<feature type="transmembrane region" description="Helical" evidence="1">
    <location>
        <begin position="29"/>
        <end position="47"/>
    </location>
</feature>
<keyword evidence="3" id="KW-1185">Reference proteome</keyword>
<dbReference type="AlphaFoldDB" id="A0A1V3J0Q4"/>
<evidence type="ECO:0000313" key="3">
    <source>
        <dbReference type="Proteomes" id="UP000189161"/>
    </source>
</evidence>
<comment type="caution">
    <text evidence="2">The sequence shown here is derived from an EMBL/GenBank/DDBJ whole genome shotgun (WGS) entry which is preliminary data.</text>
</comment>
<evidence type="ECO:0000256" key="1">
    <source>
        <dbReference type="SAM" id="Phobius"/>
    </source>
</evidence>
<organism evidence="2 3">
    <name type="scientific">Rodentibacter trehalosifermentans</name>
    <dbReference type="NCBI Taxonomy" id="1908263"/>
    <lineage>
        <taxon>Bacteria</taxon>
        <taxon>Pseudomonadati</taxon>
        <taxon>Pseudomonadota</taxon>
        <taxon>Gammaproteobacteria</taxon>
        <taxon>Pasteurellales</taxon>
        <taxon>Pasteurellaceae</taxon>
        <taxon>Rodentibacter</taxon>
    </lineage>
</organism>
<name>A0A1V3J0Q4_9PAST</name>
<dbReference type="EMBL" id="MLHL01000037">
    <property type="protein sequence ID" value="OOF48023.1"/>
    <property type="molecule type" value="Genomic_DNA"/>
</dbReference>
<keyword evidence="1" id="KW-0812">Transmembrane</keyword>
<dbReference type="Proteomes" id="UP000189161">
    <property type="component" value="Unassembled WGS sequence"/>
</dbReference>
<evidence type="ECO:0000313" key="2">
    <source>
        <dbReference type="EMBL" id="OOF48023.1"/>
    </source>
</evidence>
<accession>A0A1V3J0Q4</accession>